<dbReference type="SUPFAM" id="SSF53623">
    <property type="entry name" value="MurD-like peptide ligases, catalytic domain"/>
    <property type="match status" value="1"/>
</dbReference>
<evidence type="ECO:0000313" key="9">
    <source>
        <dbReference type="EMBL" id="CAB4580554.1"/>
    </source>
</evidence>
<dbReference type="GO" id="GO:0051301">
    <property type="term" value="P:cell division"/>
    <property type="evidence" value="ECO:0007669"/>
    <property type="project" value="InterPro"/>
</dbReference>
<evidence type="ECO:0000259" key="7">
    <source>
        <dbReference type="Pfam" id="PF02875"/>
    </source>
</evidence>
<dbReference type="AlphaFoldDB" id="A0A6J6F0W1"/>
<dbReference type="Pfam" id="PF08245">
    <property type="entry name" value="Mur_ligase_M"/>
    <property type="match status" value="1"/>
</dbReference>
<dbReference type="UniPathway" id="UPA00219"/>
<accession>A0A6J6F0W1</accession>
<dbReference type="EMBL" id="CAEZTM010000091">
    <property type="protein sequence ID" value="CAB4580554.1"/>
    <property type="molecule type" value="Genomic_DNA"/>
</dbReference>
<keyword evidence="5" id="KW-0547">Nucleotide-binding</keyword>
<dbReference type="InterPro" id="IPR005762">
    <property type="entry name" value="MurD"/>
</dbReference>
<sequence>MIPVACSRTPTAHWVRFLPKQAPGLTSLQGRSVLIVGVGREGRALADRLLTQGMTSALFALDGQDGDAARAWREDYADRIALSVVDPALEPIPERLANADIALLSPGIPKTGALYQAVAALGIPMSSGTAMFVADHANTMVGVTGSKGKSTTSALIHHLLVGSGVDAALAGNMGIPVWGIDPREFQVVELSSYQCSRLETSPSVVVLTALFPEHLDWHGSEQVYYHDKLHLVAGSPDHVIANGDDVTLKRELRKRYPDLAVTWVGHNEDWHLEADGSGGHWLNHGTTRIAHSSSLNLRGDHNLRNALMAIAAASVTGKLDGASVPGLLESFEPLAHRLEPISDPSGVVFVNDSLATNPQAARAALEAFPPDQVIVLIGGHDRGVDYSPLVSHIATNPPKGVIGLPGSGQKLVDLCTQALSAAHQLGSTQLAVAASMEQAVVMARSWARPGDYVVLSPGAPSFGYYRDYEERAQDFVTWITATKETGR</sequence>
<evidence type="ECO:0000256" key="1">
    <source>
        <dbReference type="ARBA" id="ARBA00004496"/>
    </source>
</evidence>
<dbReference type="PANTHER" id="PTHR43692:SF1">
    <property type="entry name" value="UDP-N-ACETYLMURAMOYLALANINE--D-GLUTAMATE LIGASE"/>
    <property type="match status" value="1"/>
</dbReference>
<evidence type="ECO:0000256" key="6">
    <source>
        <dbReference type="ARBA" id="ARBA00022840"/>
    </source>
</evidence>
<dbReference type="GO" id="GO:0005737">
    <property type="term" value="C:cytoplasm"/>
    <property type="evidence" value="ECO:0007669"/>
    <property type="project" value="UniProtKB-SubCell"/>
</dbReference>
<dbReference type="HAMAP" id="MF_00639">
    <property type="entry name" value="MurD"/>
    <property type="match status" value="1"/>
</dbReference>
<dbReference type="SUPFAM" id="SSF51984">
    <property type="entry name" value="MurCD N-terminal domain"/>
    <property type="match status" value="1"/>
</dbReference>
<dbReference type="Gene3D" id="3.40.1190.10">
    <property type="entry name" value="Mur-like, catalytic domain"/>
    <property type="match status" value="1"/>
</dbReference>
<keyword evidence="3" id="KW-0963">Cytoplasm</keyword>
<dbReference type="GO" id="GO:0009252">
    <property type="term" value="P:peptidoglycan biosynthetic process"/>
    <property type="evidence" value="ECO:0007669"/>
    <property type="project" value="UniProtKB-UniPathway"/>
</dbReference>
<proteinExistence type="inferred from homology"/>
<evidence type="ECO:0000256" key="3">
    <source>
        <dbReference type="ARBA" id="ARBA00022490"/>
    </source>
</evidence>
<organism evidence="9">
    <name type="scientific">freshwater metagenome</name>
    <dbReference type="NCBI Taxonomy" id="449393"/>
    <lineage>
        <taxon>unclassified sequences</taxon>
        <taxon>metagenomes</taxon>
        <taxon>ecological metagenomes</taxon>
    </lineage>
</organism>
<dbReference type="InterPro" id="IPR013221">
    <property type="entry name" value="Mur_ligase_cen"/>
</dbReference>
<dbReference type="InterPro" id="IPR004101">
    <property type="entry name" value="Mur_ligase_C"/>
</dbReference>
<evidence type="ECO:0000256" key="2">
    <source>
        <dbReference type="ARBA" id="ARBA00004752"/>
    </source>
</evidence>
<dbReference type="SUPFAM" id="SSF53244">
    <property type="entry name" value="MurD-like peptide ligases, peptide-binding domain"/>
    <property type="match status" value="1"/>
</dbReference>
<keyword evidence="4" id="KW-0436">Ligase</keyword>
<feature type="domain" description="Mur ligase central" evidence="8">
    <location>
        <begin position="143"/>
        <end position="313"/>
    </location>
</feature>
<dbReference type="PANTHER" id="PTHR43692">
    <property type="entry name" value="UDP-N-ACETYLMURAMOYLALANINE--D-GLUTAMATE LIGASE"/>
    <property type="match status" value="1"/>
</dbReference>
<dbReference type="GO" id="GO:0008360">
    <property type="term" value="P:regulation of cell shape"/>
    <property type="evidence" value="ECO:0007669"/>
    <property type="project" value="InterPro"/>
</dbReference>
<dbReference type="Gene3D" id="3.90.190.20">
    <property type="entry name" value="Mur ligase, C-terminal domain"/>
    <property type="match status" value="1"/>
</dbReference>
<reference evidence="9" key="1">
    <citation type="submission" date="2020-05" db="EMBL/GenBank/DDBJ databases">
        <authorList>
            <person name="Chiriac C."/>
            <person name="Salcher M."/>
            <person name="Ghai R."/>
            <person name="Kavagutti S V."/>
        </authorList>
    </citation>
    <scope>NUCLEOTIDE SEQUENCE</scope>
</reference>
<dbReference type="GO" id="GO:0005524">
    <property type="term" value="F:ATP binding"/>
    <property type="evidence" value="ECO:0007669"/>
    <property type="project" value="UniProtKB-KW"/>
</dbReference>
<dbReference type="Pfam" id="PF02875">
    <property type="entry name" value="Mur_ligase_C"/>
    <property type="match status" value="1"/>
</dbReference>
<dbReference type="InterPro" id="IPR036615">
    <property type="entry name" value="Mur_ligase_C_dom_sf"/>
</dbReference>
<dbReference type="InterPro" id="IPR036565">
    <property type="entry name" value="Mur-like_cat_sf"/>
</dbReference>
<evidence type="ECO:0000256" key="4">
    <source>
        <dbReference type="ARBA" id="ARBA00022598"/>
    </source>
</evidence>
<comment type="subcellular location">
    <subcellularLocation>
        <location evidence="1">Cytoplasm</location>
    </subcellularLocation>
</comment>
<evidence type="ECO:0000256" key="5">
    <source>
        <dbReference type="ARBA" id="ARBA00022741"/>
    </source>
</evidence>
<evidence type="ECO:0000259" key="8">
    <source>
        <dbReference type="Pfam" id="PF08245"/>
    </source>
</evidence>
<keyword evidence="6" id="KW-0067">ATP-binding</keyword>
<dbReference type="GO" id="GO:0008764">
    <property type="term" value="F:UDP-N-acetylmuramoylalanine-D-glutamate ligase activity"/>
    <property type="evidence" value="ECO:0007669"/>
    <property type="project" value="UniProtKB-EC"/>
</dbReference>
<dbReference type="NCBIfam" id="TIGR01087">
    <property type="entry name" value="murD"/>
    <property type="match status" value="1"/>
</dbReference>
<dbReference type="Gene3D" id="3.40.50.720">
    <property type="entry name" value="NAD(P)-binding Rossmann-like Domain"/>
    <property type="match status" value="1"/>
</dbReference>
<gene>
    <name evidence="9" type="ORF">UFOPK1684_01371</name>
</gene>
<comment type="pathway">
    <text evidence="2">Cell wall biogenesis; peptidoglycan biosynthesis.</text>
</comment>
<name>A0A6J6F0W1_9ZZZZ</name>
<feature type="domain" description="Mur ligase C-terminal" evidence="7">
    <location>
        <begin position="336"/>
        <end position="457"/>
    </location>
</feature>
<protein>
    <submittedName>
        <fullName evidence="9">Unannotated protein</fullName>
    </submittedName>
</protein>